<dbReference type="Proteomes" id="UP001234202">
    <property type="component" value="Unassembled WGS sequence"/>
</dbReference>
<sequence>MPNSPVAVEVSSMSADAPVVALPRIDSAPVEDDPKQWPRWKKNVVLAMVSLAAIAPMLNQSIYSPVIGQLQEDLGASDVQLSLTLSLYILAQGIFPLCWSTIAEIGTTATAIASRATSIQLMIAMRVIQGAGGAAVLSVGAGSIADVFDTHERGRKVQHPSVDLSGVVLQ</sequence>
<reference evidence="1" key="1">
    <citation type="submission" date="2023-04" db="EMBL/GenBank/DDBJ databases">
        <title>Draft Genome sequencing of Naganishia species isolated from polar environments using Oxford Nanopore Technology.</title>
        <authorList>
            <person name="Leo P."/>
            <person name="Venkateswaran K."/>
        </authorList>
    </citation>
    <scope>NUCLEOTIDE SEQUENCE</scope>
    <source>
        <strain evidence="1">DBVPG 5303</strain>
    </source>
</reference>
<name>A0ACC2X7F2_9TREE</name>
<keyword evidence="2" id="KW-1185">Reference proteome</keyword>
<comment type="caution">
    <text evidence="1">The sequence shown here is derived from an EMBL/GenBank/DDBJ whole genome shotgun (WGS) entry which is preliminary data.</text>
</comment>
<evidence type="ECO:0000313" key="2">
    <source>
        <dbReference type="Proteomes" id="UP001234202"/>
    </source>
</evidence>
<accession>A0ACC2X7F2</accession>
<proteinExistence type="predicted"/>
<evidence type="ECO:0000313" key="1">
    <source>
        <dbReference type="EMBL" id="KAJ9119979.1"/>
    </source>
</evidence>
<organism evidence="1 2">
    <name type="scientific">Naganishia onofrii</name>
    <dbReference type="NCBI Taxonomy" id="1851511"/>
    <lineage>
        <taxon>Eukaryota</taxon>
        <taxon>Fungi</taxon>
        <taxon>Dikarya</taxon>
        <taxon>Basidiomycota</taxon>
        <taxon>Agaricomycotina</taxon>
        <taxon>Tremellomycetes</taxon>
        <taxon>Filobasidiales</taxon>
        <taxon>Filobasidiaceae</taxon>
        <taxon>Naganishia</taxon>
    </lineage>
</organism>
<protein>
    <submittedName>
        <fullName evidence="1">Uncharacterized protein</fullName>
    </submittedName>
</protein>
<dbReference type="EMBL" id="JASBWV010000022">
    <property type="protein sequence ID" value="KAJ9119979.1"/>
    <property type="molecule type" value="Genomic_DNA"/>
</dbReference>
<gene>
    <name evidence="1" type="ORF">QFC24_005462</name>
</gene>